<accession>A0A8J4YNJ5</accession>
<evidence type="ECO:0000313" key="2">
    <source>
        <dbReference type="Proteomes" id="UP000770661"/>
    </source>
</evidence>
<keyword evidence="2" id="KW-1185">Reference proteome</keyword>
<gene>
    <name evidence="1" type="ORF">GWK47_028863</name>
</gene>
<evidence type="ECO:0000313" key="1">
    <source>
        <dbReference type="EMBL" id="KAG0730153.1"/>
    </source>
</evidence>
<proteinExistence type="predicted"/>
<name>A0A8J4YNJ5_CHIOP</name>
<dbReference type="Proteomes" id="UP000770661">
    <property type="component" value="Unassembled WGS sequence"/>
</dbReference>
<protein>
    <submittedName>
        <fullName evidence="1">Uncharacterized protein</fullName>
    </submittedName>
</protein>
<reference evidence="1" key="1">
    <citation type="submission" date="2020-07" db="EMBL/GenBank/DDBJ databases">
        <title>The High-quality genome of the commercially important snow crab, Chionoecetes opilio.</title>
        <authorList>
            <person name="Jeong J.-H."/>
            <person name="Ryu S."/>
        </authorList>
    </citation>
    <scope>NUCLEOTIDE SEQUENCE</scope>
    <source>
        <strain evidence="1">MADBK_172401_WGS</strain>
        <tissue evidence="1">Digestive gland</tissue>
    </source>
</reference>
<sequence length="129" mass="14621">MQESICFGCKICSWSVENICVDDGIGLLEHGVLSLPRPSRPCQFLCVELVVGHDFVPLCMIPDQLIHVCAAPKCKRQGRALKFSELRHFLQEKIHRQLAPTVRSMALRTAKWLRGVFWQTDTADQSITD</sequence>
<dbReference type="AlphaFoldDB" id="A0A8J4YNJ5"/>
<comment type="caution">
    <text evidence="1">The sequence shown here is derived from an EMBL/GenBank/DDBJ whole genome shotgun (WGS) entry which is preliminary data.</text>
</comment>
<organism evidence="1 2">
    <name type="scientific">Chionoecetes opilio</name>
    <name type="common">Atlantic snow crab</name>
    <name type="synonym">Cancer opilio</name>
    <dbReference type="NCBI Taxonomy" id="41210"/>
    <lineage>
        <taxon>Eukaryota</taxon>
        <taxon>Metazoa</taxon>
        <taxon>Ecdysozoa</taxon>
        <taxon>Arthropoda</taxon>
        <taxon>Crustacea</taxon>
        <taxon>Multicrustacea</taxon>
        <taxon>Malacostraca</taxon>
        <taxon>Eumalacostraca</taxon>
        <taxon>Eucarida</taxon>
        <taxon>Decapoda</taxon>
        <taxon>Pleocyemata</taxon>
        <taxon>Brachyura</taxon>
        <taxon>Eubrachyura</taxon>
        <taxon>Majoidea</taxon>
        <taxon>Majidae</taxon>
        <taxon>Chionoecetes</taxon>
    </lineage>
</organism>
<dbReference type="EMBL" id="JACEEZ010000469">
    <property type="protein sequence ID" value="KAG0730153.1"/>
    <property type="molecule type" value="Genomic_DNA"/>
</dbReference>